<evidence type="ECO:0000313" key="2">
    <source>
        <dbReference type="Proteomes" id="UP000318733"/>
    </source>
</evidence>
<protein>
    <submittedName>
        <fullName evidence="1">Glycosyltransferase</fullName>
    </submittedName>
</protein>
<evidence type="ECO:0000313" key="1">
    <source>
        <dbReference type="EMBL" id="TSJ43395.1"/>
    </source>
</evidence>
<dbReference type="AlphaFoldDB" id="A0A556MU65"/>
<gene>
    <name evidence="1" type="ORF">FO440_04160</name>
</gene>
<keyword evidence="2" id="KW-1185">Reference proteome</keyword>
<comment type="caution">
    <text evidence="1">The sequence shown here is derived from an EMBL/GenBank/DDBJ whole genome shotgun (WGS) entry which is preliminary data.</text>
</comment>
<dbReference type="Gene3D" id="3.40.50.2000">
    <property type="entry name" value="Glycogen Phosphorylase B"/>
    <property type="match status" value="1"/>
</dbReference>
<dbReference type="Proteomes" id="UP000318733">
    <property type="component" value="Unassembled WGS sequence"/>
</dbReference>
<dbReference type="GO" id="GO:0016740">
    <property type="term" value="F:transferase activity"/>
    <property type="evidence" value="ECO:0007669"/>
    <property type="project" value="UniProtKB-KW"/>
</dbReference>
<dbReference type="SUPFAM" id="SSF53756">
    <property type="entry name" value="UDP-Glycosyltransferase/glycogen phosphorylase"/>
    <property type="match status" value="1"/>
</dbReference>
<dbReference type="RefSeq" id="WP_144246960.1">
    <property type="nucleotide sequence ID" value="NZ_VLPK01000001.1"/>
</dbReference>
<organism evidence="1 2">
    <name type="scientific">Mucilaginibacter corticis</name>
    <dbReference type="NCBI Taxonomy" id="2597670"/>
    <lineage>
        <taxon>Bacteria</taxon>
        <taxon>Pseudomonadati</taxon>
        <taxon>Bacteroidota</taxon>
        <taxon>Sphingobacteriia</taxon>
        <taxon>Sphingobacteriales</taxon>
        <taxon>Sphingobacteriaceae</taxon>
        <taxon>Mucilaginibacter</taxon>
    </lineage>
</organism>
<accession>A0A556MU65</accession>
<dbReference type="EMBL" id="VLPK01000001">
    <property type="protein sequence ID" value="TSJ43395.1"/>
    <property type="molecule type" value="Genomic_DNA"/>
</dbReference>
<proteinExistence type="predicted"/>
<name>A0A556MU65_9SPHI</name>
<keyword evidence="1" id="KW-0808">Transferase</keyword>
<sequence>MNNINVYFFKYPIGYKLIPGDRHIARFLKSLLNIRPVNGAEKVFLNLCAGFDILGVTYTKNPPFKDIKPGEPVIILGDELYNSKKFIKGYDKPNPVIAGIALMTHPAEWPDLLKQYPVAKYLQHCSWANDLFIPYYGKDVCVEWPAGVETDKWTPGTESEKKFDVLIYDKIRWDTDHVYADMKAAIIEKLTALGLTYREVVYGRYEEKDYFKMVKQCRAMVYISAHETQGFALCQAMSANVPVFAWDQGFCLDPARFSWNDPVIKTTSVPFFDESCGMTFKDQDDFLNKVDVFWQQLEKGKFSPRAYVVNNLSLKISAQKMLDIIAEVYK</sequence>
<dbReference type="OrthoDB" id="7374792at2"/>
<reference evidence="1 2" key="1">
    <citation type="submission" date="2019-07" db="EMBL/GenBank/DDBJ databases">
        <authorList>
            <person name="Huq M.A."/>
        </authorList>
    </citation>
    <scope>NUCLEOTIDE SEQUENCE [LARGE SCALE GENOMIC DNA]</scope>
    <source>
        <strain evidence="1 2">MAH-19</strain>
    </source>
</reference>